<evidence type="ECO:0000313" key="2">
    <source>
        <dbReference type="Proteomes" id="UP001055879"/>
    </source>
</evidence>
<evidence type="ECO:0000313" key="1">
    <source>
        <dbReference type="EMBL" id="KAI3728649.1"/>
    </source>
</evidence>
<organism evidence="1 2">
    <name type="scientific">Arctium lappa</name>
    <name type="common">Greater burdock</name>
    <name type="synonym">Lappa major</name>
    <dbReference type="NCBI Taxonomy" id="4217"/>
    <lineage>
        <taxon>Eukaryota</taxon>
        <taxon>Viridiplantae</taxon>
        <taxon>Streptophyta</taxon>
        <taxon>Embryophyta</taxon>
        <taxon>Tracheophyta</taxon>
        <taxon>Spermatophyta</taxon>
        <taxon>Magnoliopsida</taxon>
        <taxon>eudicotyledons</taxon>
        <taxon>Gunneridae</taxon>
        <taxon>Pentapetalae</taxon>
        <taxon>asterids</taxon>
        <taxon>campanulids</taxon>
        <taxon>Asterales</taxon>
        <taxon>Asteraceae</taxon>
        <taxon>Carduoideae</taxon>
        <taxon>Cardueae</taxon>
        <taxon>Arctiinae</taxon>
        <taxon>Arctium</taxon>
    </lineage>
</organism>
<reference evidence="1 2" key="2">
    <citation type="journal article" date="2022" name="Mol. Ecol. Resour.">
        <title>The genomes of chicory, endive, great burdock and yacon provide insights into Asteraceae paleo-polyploidization history and plant inulin production.</title>
        <authorList>
            <person name="Fan W."/>
            <person name="Wang S."/>
            <person name="Wang H."/>
            <person name="Wang A."/>
            <person name="Jiang F."/>
            <person name="Liu H."/>
            <person name="Zhao H."/>
            <person name="Xu D."/>
            <person name="Zhang Y."/>
        </authorList>
    </citation>
    <scope>NUCLEOTIDE SEQUENCE [LARGE SCALE GENOMIC DNA]</scope>
    <source>
        <strain evidence="2">cv. Niubang</strain>
    </source>
</reference>
<name>A0ACB9C364_ARCLA</name>
<protein>
    <submittedName>
        <fullName evidence="1">Uncharacterized protein</fullName>
    </submittedName>
</protein>
<accession>A0ACB9C364</accession>
<gene>
    <name evidence="1" type="ORF">L6452_17288</name>
</gene>
<keyword evidence="2" id="KW-1185">Reference proteome</keyword>
<proteinExistence type="predicted"/>
<reference evidence="2" key="1">
    <citation type="journal article" date="2022" name="Mol. Ecol. Resour.">
        <title>The genomes of chicory, endive, great burdock and yacon provide insights into Asteraceae palaeo-polyploidization history and plant inulin production.</title>
        <authorList>
            <person name="Fan W."/>
            <person name="Wang S."/>
            <person name="Wang H."/>
            <person name="Wang A."/>
            <person name="Jiang F."/>
            <person name="Liu H."/>
            <person name="Zhao H."/>
            <person name="Xu D."/>
            <person name="Zhang Y."/>
        </authorList>
    </citation>
    <scope>NUCLEOTIDE SEQUENCE [LARGE SCALE GENOMIC DNA]</scope>
    <source>
        <strain evidence="2">cv. Niubang</strain>
    </source>
</reference>
<comment type="caution">
    <text evidence="1">The sequence shown here is derived from an EMBL/GenBank/DDBJ whole genome shotgun (WGS) entry which is preliminary data.</text>
</comment>
<dbReference type="EMBL" id="CM042051">
    <property type="protein sequence ID" value="KAI3728649.1"/>
    <property type="molecule type" value="Genomic_DNA"/>
</dbReference>
<dbReference type="Proteomes" id="UP001055879">
    <property type="component" value="Linkage Group LG05"/>
</dbReference>
<sequence length="102" mass="11278">MVRQREATTSNGKQRKATIAQKAHTFFNVCGFEGFLREGGKWVNVNEGQPEMVNSAAGTGKGSGSYLPSKPPISPAGKTFSPESFYHDRRSSSRRIRVHLQH</sequence>